<evidence type="ECO:0000256" key="2">
    <source>
        <dbReference type="SAM" id="Phobius"/>
    </source>
</evidence>
<accession>A0AAD7BLZ6</accession>
<name>A0AAD7BLZ6_9AGAR</name>
<organism evidence="4 5">
    <name type="scientific">Roridomyces roridus</name>
    <dbReference type="NCBI Taxonomy" id="1738132"/>
    <lineage>
        <taxon>Eukaryota</taxon>
        <taxon>Fungi</taxon>
        <taxon>Dikarya</taxon>
        <taxon>Basidiomycota</taxon>
        <taxon>Agaricomycotina</taxon>
        <taxon>Agaricomycetes</taxon>
        <taxon>Agaricomycetidae</taxon>
        <taxon>Agaricales</taxon>
        <taxon>Marasmiineae</taxon>
        <taxon>Mycenaceae</taxon>
        <taxon>Roridomyces</taxon>
    </lineage>
</organism>
<feature type="domain" description="DUF4097" evidence="3">
    <location>
        <begin position="200"/>
        <end position="308"/>
    </location>
</feature>
<evidence type="ECO:0000313" key="5">
    <source>
        <dbReference type="Proteomes" id="UP001221142"/>
    </source>
</evidence>
<evidence type="ECO:0000313" key="4">
    <source>
        <dbReference type="EMBL" id="KAJ7624574.1"/>
    </source>
</evidence>
<evidence type="ECO:0000259" key="3">
    <source>
        <dbReference type="Pfam" id="PF13349"/>
    </source>
</evidence>
<keyword evidence="5" id="KW-1185">Reference proteome</keyword>
<reference evidence="4" key="1">
    <citation type="submission" date="2023-03" db="EMBL/GenBank/DDBJ databases">
        <title>Massive genome expansion in bonnet fungi (Mycena s.s.) driven by repeated elements and novel gene families across ecological guilds.</title>
        <authorList>
            <consortium name="Lawrence Berkeley National Laboratory"/>
            <person name="Harder C.B."/>
            <person name="Miyauchi S."/>
            <person name="Viragh M."/>
            <person name="Kuo A."/>
            <person name="Thoen E."/>
            <person name="Andreopoulos B."/>
            <person name="Lu D."/>
            <person name="Skrede I."/>
            <person name="Drula E."/>
            <person name="Henrissat B."/>
            <person name="Morin E."/>
            <person name="Kohler A."/>
            <person name="Barry K."/>
            <person name="LaButti K."/>
            <person name="Morin E."/>
            <person name="Salamov A."/>
            <person name="Lipzen A."/>
            <person name="Mereny Z."/>
            <person name="Hegedus B."/>
            <person name="Baldrian P."/>
            <person name="Stursova M."/>
            <person name="Weitz H."/>
            <person name="Taylor A."/>
            <person name="Grigoriev I.V."/>
            <person name="Nagy L.G."/>
            <person name="Martin F."/>
            <person name="Kauserud H."/>
        </authorList>
    </citation>
    <scope>NUCLEOTIDE SEQUENCE</scope>
    <source>
        <strain evidence="4">9284</strain>
    </source>
</reference>
<proteinExistence type="predicted"/>
<comment type="caution">
    <text evidence="4">The sequence shown here is derived from an EMBL/GenBank/DDBJ whole genome shotgun (WGS) entry which is preliminary data.</text>
</comment>
<keyword evidence="2" id="KW-0812">Transmembrane</keyword>
<dbReference type="EMBL" id="JARKIF010000013">
    <property type="protein sequence ID" value="KAJ7624574.1"/>
    <property type="molecule type" value="Genomic_DNA"/>
</dbReference>
<sequence>MRKDSPPPPLPAAAPPQYTHLYQPGPTSYQAIPLVPTTRPRRSTLRRFLLAFFLAVVLGASASLCSRIMTLITQGKIFGGHRWGAPSGLKINQCVTGDAWAIASADVSRPPHWTGTPFDLSLERDSILLVGSYPKRGLAGSLEVTTSPALNGTATVSIMTVEGSRDGDVRACGITGRAGEVGVGIFTRGWRWPWNRTHLKIRLVLPETGMPVLQGLTVDLPSFDLNIGNLGSKIWFDEVSLTTTNSPVRVKSLSAVRATLRTSNGAIKAESIVSQNLKVRTSNAPISGTYNSSSSLSLETSNAPINVDVGLTSDDVKHTELYMRTSNNVLDARISLLTPNGTFQTKARTSNGRLGLAFPAFGDDAALKLTARTSNAPAQVVLNPAYEGWFEGRTSGHQSLVVERSGSGSGEEEDVREIEYEGRERDGRRAGYVYKGKEGRGRGRVEVRTSNAGIKLFL</sequence>
<dbReference type="AlphaFoldDB" id="A0AAD7BLZ6"/>
<dbReference type="Pfam" id="PF13349">
    <property type="entry name" value="DUF4097"/>
    <property type="match status" value="1"/>
</dbReference>
<feature type="transmembrane region" description="Helical" evidence="2">
    <location>
        <begin position="48"/>
        <end position="69"/>
    </location>
</feature>
<feature type="region of interest" description="Disordered" evidence="1">
    <location>
        <begin position="403"/>
        <end position="422"/>
    </location>
</feature>
<evidence type="ECO:0000256" key="1">
    <source>
        <dbReference type="SAM" id="MobiDB-lite"/>
    </source>
</evidence>
<protein>
    <recommendedName>
        <fullName evidence="3">DUF4097 domain-containing protein</fullName>
    </recommendedName>
</protein>
<dbReference type="Proteomes" id="UP001221142">
    <property type="component" value="Unassembled WGS sequence"/>
</dbReference>
<keyword evidence="2" id="KW-1133">Transmembrane helix</keyword>
<keyword evidence="2" id="KW-0472">Membrane</keyword>
<dbReference type="InterPro" id="IPR025164">
    <property type="entry name" value="Toastrack_DUF4097"/>
</dbReference>
<gene>
    <name evidence="4" type="ORF">FB45DRAFT_1030708</name>
</gene>